<comment type="caution">
    <text evidence="3">The sequence shown here is derived from an EMBL/GenBank/DDBJ whole genome shotgun (WGS) entry which is preliminary data.</text>
</comment>
<feature type="transmembrane region" description="Helical" evidence="2">
    <location>
        <begin position="263"/>
        <end position="289"/>
    </location>
</feature>
<name>A0ABT0G9T2_9ACTN</name>
<dbReference type="Gene3D" id="2.130.10.10">
    <property type="entry name" value="YVTN repeat-like/Quinoprotein amine dehydrogenase"/>
    <property type="match status" value="1"/>
</dbReference>
<gene>
    <name evidence="3" type="ORF">MF672_047315</name>
</gene>
<feature type="region of interest" description="Disordered" evidence="1">
    <location>
        <begin position="149"/>
        <end position="228"/>
    </location>
</feature>
<keyword evidence="4" id="KW-1185">Reference proteome</keyword>
<organism evidence="3 4">
    <name type="scientific">Actinomadura luzonensis</name>
    <dbReference type="NCBI Taxonomy" id="2805427"/>
    <lineage>
        <taxon>Bacteria</taxon>
        <taxon>Bacillati</taxon>
        <taxon>Actinomycetota</taxon>
        <taxon>Actinomycetes</taxon>
        <taxon>Streptosporangiales</taxon>
        <taxon>Thermomonosporaceae</taxon>
        <taxon>Actinomadura</taxon>
    </lineage>
</organism>
<dbReference type="InterPro" id="IPR036388">
    <property type="entry name" value="WH-like_DNA-bd_sf"/>
</dbReference>
<keyword evidence="2" id="KW-0812">Transmembrane</keyword>
<evidence type="ECO:0000313" key="3">
    <source>
        <dbReference type="EMBL" id="MCK2221365.1"/>
    </source>
</evidence>
<dbReference type="EMBL" id="JAKRKC020000003">
    <property type="protein sequence ID" value="MCK2221365.1"/>
    <property type="molecule type" value="Genomic_DNA"/>
</dbReference>
<accession>A0ABT0G9T2</accession>
<dbReference type="Proteomes" id="UP001317259">
    <property type="component" value="Unassembled WGS sequence"/>
</dbReference>
<dbReference type="Gene3D" id="1.10.10.10">
    <property type="entry name" value="Winged helix-like DNA-binding domain superfamily/Winged helix DNA-binding domain"/>
    <property type="match status" value="1"/>
</dbReference>
<keyword evidence="2" id="KW-0472">Membrane</keyword>
<dbReference type="SUPFAM" id="SSF82171">
    <property type="entry name" value="DPP6 N-terminal domain-like"/>
    <property type="match status" value="1"/>
</dbReference>
<protein>
    <submittedName>
        <fullName evidence="3">Uncharacterized protein</fullName>
    </submittedName>
</protein>
<feature type="compositionally biased region" description="Low complexity" evidence="1">
    <location>
        <begin position="179"/>
        <end position="215"/>
    </location>
</feature>
<evidence type="ECO:0000256" key="1">
    <source>
        <dbReference type="SAM" id="MobiDB-lite"/>
    </source>
</evidence>
<dbReference type="InterPro" id="IPR015943">
    <property type="entry name" value="WD40/YVTN_repeat-like_dom_sf"/>
</dbReference>
<feature type="region of interest" description="Disordered" evidence="1">
    <location>
        <begin position="68"/>
        <end position="92"/>
    </location>
</feature>
<reference evidence="3 4" key="1">
    <citation type="submission" date="2022-04" db="EMBL/GenBank/DDBJ databases">
        <title>Genome draft of Actinomadura sp. ATCC 31491.</title>
        <authorList>
            <person name="Shi X."/>
            <person name="Du Y."/>
        </authorList>
    </citation>
    <scope>NUCLEOTIDE SEQUENCE [LARGE SCALE GENOMIC DNA]</scope>
    <source>
        <strain evidence="3 4">ATCC 31491</strain>
    </source>
</reference>
<proteinExistence type="predicted"/>
<sequence length="605" mass="64381">MTRSSELPIFLANYGPPIARTAYLLTGDPDRARDLAVEALVAVGRRWASVRWGQPAHDALRELYRRHADAHDRQPTPADPPADPPTDPPLVTPDVLATLPPRGRAALVACYHDGLPPQLAATVAGQSPAAFEEELRTARARLRAAHPDLFTFAPPPTDEEPASQEPHDAPPQDTPPPAAAWTAPWTTPAAATPTEATPTEATPTGTTPAWTAPGQQQQPWSATEPADDPALRSALVAAAAAMPHVHLSDQVLRRLGRRRRIRAAAWTAAGLGVVGALVGLGALAVTAVARNAERLSADPAFDPAGRPQRDPAPMPAVLTEPVHYAYTSYCGDTPNDAANPQPCGQWRLVTTSGAEWRLPGAGAGYDEATGDPLPLAVSQDGRRLGYRDNQGSYVIHDLPTGVRKRVDVTGSPSTARIVASPGGRYFAFDFPGSAASAALLDFQTGVTRYTTGSDVEIIAVGDDGSQVVSETEDVTDVPGHASVTTLELRGPAVYAGGYSIDPALVSYGGALSPDGRTLALVADDRTLVTMDVRTGRVAARRATLREYDVVSVERWLGPEEVLVRQYDDDYIYLTRVDVRTGQVSEYADDVTHSLDYEDPLGRLGH</sequence>
<keyword evidence="2" id="KW-1133">Transmembrane helix</keyword>
<evidence type="ECO:0000256" key="2">
    <source>
        <dbReference type="SAM" id="Phobius"/>
    </source>
</evidence>
<feature type="compositionally biased region" description="Pro residues" evidence="1">
    <location>
        <begin position="77"/>
        <end position="91"/>
    </location>
</feature>
<evidence type="ECO:0000313" key="4">
    <source>
        <dbReference type="Proteomes" id="UP001317259"/>
    </source>
</evidence>
<dbReference type="RefSeq" id="WP_242373808.1">
    <property type="nucleotide sequence ID" value="NZ_JAKRKC020000003.1"/>
</dbReference>